<reference evidence="2" key="1">
    <citation type="journal article" date="2017" name="Nature">
        <title>The sunflower genome provides insights into oil metabolism, flowering and Asterid evolution.</title>
        <authorList>
            <person name="Badouin H."/>
            <person name="Gouzy J."/>
            <person name="Grassa C.J."/>
            <person name="Murat F."/>
            <person name="Staton S.E."/>
            <person name="Cottret L."/>
            <person name="Lelandais-Briere C."/>
            <person name="Owens G.L."/>
            <person name="Carrere S."/>
            <person name="Mayjonade B."/>
            <person name="Legrand L."/>
            <person name="Gill N."/>
            <person name="Kane N.C."/>
            <person name="Bowers J.E."/>
            <person name="Hubner S."/>
            <person name="Bellec A."/>
            <person name="Berard A."/>
            <person name="Berges H."/>
            <person name="Blanchet N."/>
            <person name="Boniface M.C."/>
            <person name="Brunel D."/>
            <person name="Catrice O."/>
            <person name="Chaidir N."/>
            <person name="Claudel C."/>
            <person name="Donnadieu C."/>
            <person name="Faraut T."/>
            <person name="Fievet G."/>
            <person name="Helmstetter N."/>
            <person name="King M."/>
            <person name="Knapp S.J."/>
            <person name="Lai Z."/>
            <person name="Le Paslier M.C."/>
            <person name="Lippi Y."/>
            <person name="Lorenzon L."/>
            <person name="Mandel J.R."/>
            <person name="Marage G."/>
            <person name="Marchand G."/>
            <person name="Marquand E."/>
            <person name="Bret-Mestries E."/>
            <person name="Morien E."/>
            <person name="Nambeesan S."/>
            <person name="Nguyen T."/>
            <person name="Pegot-Espagnet P."/>
            <person name="Pouilly N."/>
            <person name="Raftis F."/>
            <person name="Sallet E."/>
            <person name="Schiex T."/>
            <person name="Thomas J."/>
            <person name="Vandecasteele C."/>
            <person name="Vares D."/>
            <person name="Vear F."/>
            <person name="Vautrin S."/>
            <person name="Crespi M."/>
            <person name="Mangin B."/>
            <person name="Burke J.M."/>
            <person name="Salse J."/>
            <person name="Munos S."/>
            <person name="Vincourt P."/>
            <person name="Rieseberg L.H."/>
            <person name="Langlade N.B."/>
        </authorList>
    </citation>
    <scope>NUCLEOTIDE SEQUENCE [LARGE SCALE GENOMIC DNA]</scope>
    <source>
        <strain evidence="2">cv. SF193</strain>
    </source>
</reference>
<evidence type="ECO:0000313" key="1">
    <source>
        <dbReference type="EMBL" id="OTG20390.1"/>
    </source>
</evidence>
<dbReference type="InParanoid" id="A0A251UAL1"/>
<gene>
    <name evidence="1" type="ORF">HannXRQ_Chr07g0192551</name>
</gene>
<evidence type="ECO:0000313" key="2">
    <source>
        <dbReference type="Proteomes" id="UP000215914"/>
    </source>
</evidence>
<organism evidence="1 2">
    <name type="scientific">Helianthus annuus</name>
    <name type="common">Common sunflower</name>
    <dbReference type="NCBI Taxonomy" id="4232"/>
    <lineage>
        <taxon>Eukaryota</taxon>
        <taxon>Viridiplantae</taxon>
        <taxon>Streptophyta</taxon>
        <taxon>Embryophyta</taxon>
        <taxon>Tracheophyta</taxon>
        <taxon>Spermatophyta</taxon>
        <taxon>Magnoliopsida</taxon>
        <taxon>eudicotyledons</taxon>
        <taxon>Gunneridae</taxon>
        <taxon>Pentapetalae</taxon>
        <taxon>asterids</taxon>
        <taxon>campanulids</taxon>
        <taxon>Asterales</taxon>
        <taxon>Asteraceae</taxon>
        <taxon>Asteroideae</taxon>
        <taxon>Heliantheae alliance</taxon>
        <taxon>Heliantheae</taxon>
        <taxon>Helianthus</taxon>
    </lineage>
</organism>
<dbReference type="Proteomes" id="UP000215914">
    <property type="component" value="Chromosome 7"/>
</dbReference>
<dbReference type="AlphaFoldDB" id="A0A251UAL1"/>
<sequence length="84" mass="9460">MLNAGTSRSKVNSMKYLSREIIAAQKLNCTFTRQLQKLYHFEKRLTVSLPRPAPPEAKLTPLNIPLVKLEPSSTSERYGSGLRS</sequence>
<protein>
    <submittedName>
        <fullName evidence="1">Uncharacterized protein</fullName>
    </submittedName>
</protein>
<proteinExistence type="predicted"/>
<name>A0A251UAL1_HELAN</name>
<accession>A0A251UAL1</accession>
<keyword evidence="2" id="KW-1185">Reference proteome</keyword>
<dbReference type="EMBL" id="CM007896">
    <property type="protein sequence ID" value="OTG20390.1"/>
    <property type="molecule type" value="Genomic_DNA"/>
</dbReference>